<reference evidence="8" key="1">
    <citation type="submission" date="2020-05" db="EMBL/GenBank/DDBJ databases">
        <title>Mycena genomes resolve the evolution of fungal bioluminescence.</title>
        <authorList>
            <person name="Tsai I.J."/>
        </authorList>
    </citation>
    <scope>NUCLEOTIDE SEQUENCE</scope>
    <source>
        <strain evidence="8">110903Hualien_Pintung</strain>
    </source>
</reference>
<proteinExistence type="inferred from homology"/>
<evidence type="ECO:0000256" key="4">
    <source>
        <dbReference type="ARBA" id="ARBA00023002"/>
    </source>
</evidence>
<dbReference type="InterPro" id="IPR036188">
    <property type="entry name" value="FAD/NAD-bd_sf"/>
</dbReference>
<dbReference type="EMBL" id="JACAZE010000010">
    <property type="protein sequence ID" value="KAF7305317.1"/>
    <property type="molecule type" value="Genomic_DNA"/>
</dbReference>
<evidence type="ECO:0000256" key="6">
    <source>
        <dbReference type="SAM" id="SignalP"/>
    </source>
</evidence>
<comment type="caution">
    <text evidence="8">The sequence shown here is derived from an EMBL/GenBank/DDBJ whole genome shotgun (WGS) entry which is preliminary data.</text>
</comment>
<feature type="domain" description="FAD-binding" evidence="7">
    <location>
        <begin position="3"/>
        <end position="317"/>
    </location>
</feature>
<keyword evidence="4" id="KW-0560">Oxidoreductase</keyword>
<evidence type="ECO:0000313" key="9">
    <source>
        <dbReference type="Proteomes" id="UP000613580"/>
    </source>
</evidence>
<dbReference type="AlphaFoldDB" id="A0A8H6SUY6"/>
<evidence type="ECO:0000256" key="5">
    <source>
        <dbReference type="ARBA" id="ARBA00023033"/>
    </source>
</evidence>
<evidence type="ECO:0000259" key="7">
    <source>
        <dbReference type="Pfam" id="PF01494"/>
    </source>
</evidence>
<dbReference type="GO" id="GO:0004497">
    <property type="term" value="F:monooxygenase activity"/>
    <property type="evidence" value="ECO:0007669"/>
    <property type="project" value="UniProtKB-KW"/>
</dbReference>
<accession>A0A8H6SUY6</accession>
<dbReference type="SUPFAM" id="SSF51905">
    <property type="entry name" value="FAD/NAD(P)-binding domain"/>
    <property type="match status" value="1"/>
</dbReference>
<organism evidence="8 9">
    <name type="scientific">Mycena chlorophos</name>
    <name type="common">Agaric fungus</name>
    <name type="synonym">Agaricus chlorophos</name>
    <dbReference type="NCBI Taxonomy" id="658473"/>
    <lineage>
        <taxon>Eukaryota</taxon>
        <taxon>Fungi</taxon>
        <taxon>Dikarya</taxon>
        <taxon>Basidiomycota</taxon>
        <taxon>Agaricomycotina</taxon>
        <taxon>Agaricomycetes</taxon>
        <taxon>Agaricomycetidae</taxon>
        <taxon>Agaricales</taxon>
        <taxon>Marasmiineae</taxon>
        <taxon>Mycenaceae</taxon>
        <taxon>Mycena</taxon>
    </lineage>
</organism>
<protein>
    <submittedName>
        <fullName evidence="8">FAD/NAD(P)-binding domain-containing protein</fullName>
    </submittedName>
</protein>
<evidence type="ECO:0000256" key="2">
    <source>
        <dbReference type="ARBA" id="ARBA00022630"/>
    </source>
</evidence>
<keyword evidence="3" id="KW-0274">FAD</keyword>
<evidence type="ECO:0000256" key="1">
    <source>
        <dbReference type="ARBA" id="ARBA00007992"/>
    </source>
</evidence>
<feature type="chain" id="PRO_5034568783" evidence="6">
    <location>
        <begin position="18"/>
        <end position="390"/>
    </location>
</feature>
<dbReference type="OrthoDB" id="47494at2759"/>
<dbReference type="InterPro" id="IPR050493">
    <property type="entry name" value="FAD-dep_Monooxygenase_BioMet"/>
</dbReference>
<keyword evidence="9" id="KW-1185">Reference proteome</keyword>
<name>A0A8H6SUY6_MYCCL</name>
<dbReference type="PANTHER" id="PTHR13789:SF309">
    <property type="entry name" value="PUTATIVE (AFU_ORTHOLOGUE AFUA_6G14510)-RELATED"/>
    <property type="match status" value="1"/>
</dbReference>
<evidence type="ECO:0000256" key="3">
    <source>
        <dbReference type="ARBA" id="ARBA00022827"/>
    </source>
</evidence>
<evidence type="ECO:0000313" key="8">
    <source>
        <dbReference type="EMBL" id="KAF7305317.1"/>
    </source>
</evidence>
<comment type="similarity">
    <text evidence="1">Belongs to the paxM FAD-dependent monooxygenase family.</text>
</comment>
<dbReference type="GO" id="GO:0071949">
    <property type="term" value="F:FAD binding"/>
    <property type="evidence" value="ECO:0007669"/>
    <property type="project" value="InterPro"/>
</dbReference>
<keyword evidence="6" id="KW-0732">Signal</keyword>
<dbReference type="PRINTS" id="PR00420">
    <property type="entry name" value="RNGMNOXGNASE"/>
</dbReference>
<dbReference type="InterPro" id="IPR002938">
    <property type="entry name" value="FAD-bd"/>
</dbReference>
<keyword evidence="5" id="KW-0503">Monooxygenase</keyword>
<keyword evidence="2" id="KW-0285">Flavoprotein</keyword>
<gene>
    <name evidence="8" type="ORF">HMN09_00783500</name>
</gene>
<dbReference type="Pfam" id="PF01494">
    <property type="entry name" value="FAD_binding_3"/>
    <property type="match status" value="1"/>
</dbReference>
<dbReference type="Proteomes" id="UP000613580">
    <property type="component" value="Unassembled WGS sequence"/>
</dbReference>
<feature type="signal peptide" evidence="6">
    <location>
        <begin position="1"/>
        <end position="17"/>
    </location>
</feature>
<sequence length="390" mass="41322">MPKVIIVGCGIAGPVLALLLKQKGFEPVIYERGERGPSAGLSLMLQPNGLQVLSSIPGLVDRIPGKAVDYIKLASIVPGDERVLGEYDSPATLRRAGGFGIIGVSRPKLLAFLADVMEEQGIPVQFNTPVVGVAQSQDEATVKLGNGETDSAPLVVGCDGMHSAVRKALFGEEQPGFTGLTQTGGVTPHPFPDSPPTMINFYGDGMHVIAYPISDSHYSWALTERGPEAKETWRAMDQASQDAFKAGPFSALPSGVGGLVSGAEKIIKYGLYDRPELAKWHQGRVLLIGDAAHPTSPHLGQGANQAFEDVLRLSQLLDGTDLSLDSLTNIFTTFEAARIPKTAELVKGARQAGEMRVVSGLEAAKQRNDVVAKEWMDRIRGASGSGSKSG</sequence>
<dbReference type="PANTHER" id="PTHR13789">
    <property type="entry name" value="MONOOXYGENASE"/>
    <property type="match status" value="1"/>
</dbReference>
<dbReference type="Gene3D" id="3.50.50.60">
    <property type="entry name" value="FAD/NAD(P)-binding domain"/>
    <property type="match status" value="1"/>
</dbReference>